<protein>
    <submittedName>
        <fullName evidence="7">Cytochrome P450 86B1</fullName>
    </submittedName>
</protein>
<dbReference type="InterPro" id="IPR002401">
    <property type="entry name" value="Cyt_P450_E_grp-I"/>
</dbReference>
<keyword evidence="3 6" id="KW-0560">Oxidoreductase</keyword>
<dbReference type="PRINTS" id="PR00385">
    <property type="entry name" value="P450"/>
</dbReference>
<name>A0AAV9AMD1_ACOGR</name>
<dbReference type="SUPFAM" id="SSF48452">
    <property type="entry name" value="TPR-like"/>
    <property type="match status" value="1"/>
</dbReference>
<evidence type="ECO:0000313" key="7">
    <source>
        <dbReference type="EMBL" id="KAK1265011.1"/>
    </source>
</evidence>
<dbReference type="GO" id="GO:0016705">
    <property type="term" value="F:oxidoreductase activity, acting on paired donors, with incorporation or reduction of molecular oxygen"/>
    <property type="evidence" value="ECO:0007669"/>
    <property type="project" value="InterPro"/>
</dbReference>
<dbReference type="Pfam" id="PF00067">
    <property type="entry name" value="p450"/>
    <property type="match status" value="1"/>
</dbReference>
<dbReference type="Gene3D" id="1.10.630.10">
    <property type="entry name" value="Cytochrome P450"/>
    <property type="match status" value="1"/>
</dbReference>
<proteinExistence type="inferred from homology"/>
<dbReference type="Proteomes" id="UP001179952">
    <property type="component" value="Unassembled WGS sequence"/>
</dbReference>
<evidence type="ECO:0000256" key="1">
    <source>
        <dbReference type="ARBA" id="ARBA00010617"/>
    </source>
</evidence>
<keyword evidence="2 5" id="KW-0479">Metal-binding</keyword>
<comment type="caution">
    <text evidence="7">The sequence shown here is derived from an EMBL/GenBank/DDBJ whole genome shotgun (WGS) entry which is preliminary data.</text>
</comment>
<dbReference type="EMBL" id="JAUJYN010000008">
    <property type="protein sequence ID" value="KAK1265011.1"/>
    <property type="molecule type" value="Genomic_DNA"/>
</dbReference>
<accession>A0AAV9AMD1</accession>
<reference evidence="7" key="2">
    <citation type="submission" date="2023-06" db="EMBL/GenBank/DDBJ databases">
        <authorList>
            <person name="Ma L."/>
            <person name="Liu K.-W."/>
            <person name="Li Z."/>
            <person name="Hsiao Y.-Y."/>
            <person name="Qi Y."/>
            <person name="Fu T."/>
            <person name="Tang G."/>
            <person name="Zhang D."/>
            <person name="Sun W.-H."/>
            <person name="Liu D.-K."/>
            <person name="Li Y."/>
            <person name="Chen G.-Z."/>
            <person name="Liu X.-D."/>
            <person name="Liao X.-Y."/>
            <person name="Jiang Y.-T."/>
            <person name="Yu X."/>
            <person name="Hao Y."/>
            <person name="Huang J."/>
            <person name="Zhao X.-W."/>
            <person name="Ke S."/>
            <person name="Chen Y.-Y."/>
            <person name="Wu W.-L."/>
            <person name="Hsu J.-L."/>
            <person name="Lin Y.-F."/>
            <person name="Huang M.-D."/>
            <person name="Li C.-Y."/>
            <person name="Huang L."/>
            <person name="Wang Z.-W."/>
            <person name="Zhao X."/>
            <person name="Zhong W.-Y."/>
            <person name="Peng D.-H."/>
            <person name="Ahmad S."/>
            <person name="Lan S."/>
            <person name="Zhang J.-S."/>
            <person name="Tsai W.-C."/>
            <person name="Van De Peer Y."/>
            <person name="Liu Z.-J."/>
        </authorList>
    </citation>
    <scope>NUCLEOTIDE SEQUENCE</scope>
    <source>
        <strain evidence="7">SCP</strain>
        <tissue evidence="7">Leaves</tissue>
    </source>
</reference>
<dbReference type="Gene3D" id="1.25.40.10">
    <property type="entry name" value="Tetratricopeptide repeat domain"/>
    <property type="match status" value="1"/>
</dbReference>
<dbReference type="PROSITE" id="PS00086">
    <property type="entry name" value="CYTOCHROME_P450"/>
    <property type="match status" value="1"/>
</dbReference>
<dbReference type="GO" id="GO:0020037">
    <property type="term" value="F:heme binding"/>
    <property type="evidence" value="ECO:0007669"/>
    <property type="project" value="InterPro"/>
</dbReference>
<evidence type="ECO:0000256" key="2">
    <source>
        <dbReference type="ARBA" id="ARBA00022723"/>
    </source>
</evidence>
<evidence type="ECO:0000256" key="6">
    <source>
        <dbReference type="RuleBase" id="RU000461"/>
    </source>
</evidence>
<dbReference type="AlphaFoldDB" id="A0AAV9AMD1"/>
<dbReference type="InterPro" id="IPR001128">
    <property type="entry name" value="Cyt_P450"/>
</dbReference>
<reference evidence="7" key="1">
    <citation type="journal article" date="2023" name="Nat. Commun.">
        <title>Diploid and tetraploid genomes of Acorus and the evolution of monocots.</title>
        <authorList>
            <person name="Ma L."/>
            <person name="Liu K.W."/>
            <person name="Li Z."/>
            <person name="Hsiao Y.Y."/>
            <person name="Qi Y."/>
            <person name="Fu T."/>
            <person name="Tang G.D."/>
            <person name="Zhang D."/>
            <person name="Sun W.H."/>
            <person name="Liu D.K."/>
            <person name="Li Y."/>
            <person name="Chen G.Z."/>
            <person name="Liu X.D."/>
            <person name="Liao X.Y."/>
            <person name="Jiang Y.T."/>
            <person name="Yu X."/>
            <person name="Hao Y."/>
            <person name="Huang J."/>
            <person name="Zhao X.W."/>
            <person name="Ke S."/>
            <person name="Chen Y.Y."/>
            <person name="Wu W.L."/>
            <person name="Hsu J.L."/>
            <person name="Lin Y.F."/>
            <person name="Huang M.D."/>
            <person name="Li C.Y."/>
            <person name="Huang L."/>
            <person name="Wang Z.W."/>
            <person name="Zhao X."/>
            <person name="Zhong W.Y."/>
            <person name="Peng D.H."/>
            <person name="Ahmad S."/>
            <person name="Lan S."/>
            <person name="Zhang J.S."/>
            <person name="Tsai W.C."/>
            <person name="Van de Peer Y."/>
            <person name="Liu Z.J."/>
        </authorList>
    </citation>
    <scope>NUCLEOTIDE SEQUENCE</scope>
    <source>
        <strain evidence="7">SCP</strain>
    </source>
</reference>
<keyword evidence="5 6" id="KW-0349">Heme</keyword>
<dbReference type="GO" id="GO:0005506">
    <property type="term" value="F:iron ion binding"/>
    <property type="evidence" value="ECO:0007669"/>
    <property type="project" value="InterPro"/>
</dbReference>
<gene>
    <name evidence="7" type="ORF">QJS04_geneDACA014339</name>
</gene>
<comment type="cofactor">
    <cofactor evidence="5">
        <name>heme</name>
        <dbReference type="ChEBI" id="CHEBI:30413"/>
    </cofactor>
</comment>
<dbReference type="SUPFAM" id="SSF48264">
    <property type="entry name" value="Cytochrome P450"/>
    <property type="match status" value="1"/>
</dbReference>
<sequence>MRKGRANEAVEYVERLIDVEPDEVEWRLLQALSYELMGQISKAKRLFKEILKEKPLLLRALHGLALAMHKNHEGPAVFDMLNNALEVAHREERVTEERNIKLLIAQMHVVKDAHALFADAKFRVFVAESSKGKVERKLVPILARAAELGDAVDLEDVLLRFTFDSSCKFLIGVDSNSLSDGFPDVPFAIAIEVAEEVLLLRHVFPMWWWKLMRWLNVGQEKMLTRARGTMDAARRQLDKFLRDMVLNFMIAGRDTTGAGLAWFFWLVSKNPHVETKLYEELKARFGEADEQTKVFDAESLRGLVYLHAALCEALRLYPPVPFSHKWAAKADALPSGISVEPGTRILISTYAIGRMEEVWGKDCEEFRPERWITKHGTVKYEPPNKFLAFNAGPRSCLGKDIALTHMMVVAAAMIYNFKVEVVEGHVVEPRISVVLHMKNGFLAKVRKRMDS</sequence>
<dbReference type="PANTHER" id="PTHR24296">
    <property type="entry name" value="CYTOCHROME P450"/>
    <property type="match status" value="1"/>
</dbReference>
<dbReference type="InterPro" id="IPR017972">
    <property type="entry name" value="Cyt_P450_CS"/>
</dbReference>
<dbReference type="InterPro" id="IPR011990">
    <property type="entry name" value="TPR-like_helical_dom_sf"/>
</dbReference>
<comment type="similarity">
    <text evidence="1 6">Belongs to the cytochrome P450 family.</text>
</comment>
<keyword evidence="8" id="KW-1185">Reference proteome</keyword>
<feature type="binding site" description="axial binding residue" evidence="5">
    <location>
        <position position="396"/>
    </location>
    <ligand>
        <name>heme</name>
        <dbReference type="ChEBI" id="CHEBI:30413"/>
    </ligand>
    <ligandPart>
        <name>Fe</name>
        <dbReference type="ChEBI" id="CHEBI:18248"/>
    </ligandPart>
</feature>
<evidence type="ECO:0000256" key="4">
    <source>
        <dbReference type="ARBA" id="ARBA00023004"/>
    </source>
</evidence>
<evidence type="ECO:0000313" key="8">
    <source>
        <dbReference type="Proteomes" id="UP001179952"/>
    </source>
</evidence>
<keyword evidence="6" id="KW-0503">Monooxygenase</keyword>
<dbReference type="GO" id="GO:0004497">
    <property type="term" value="F:monooxygenase activity"/>
    <property type="evidence" value="ECO:0007669"/>
    <property type="project" value="UniProtKB-KW"/>
</dbReference>
<evidence type="ECO:0000256" key="5">
    <source>
        <dbReference type="PIRSR" id="PIRSR602401-1"/>
    </source>
</evidence>
<evidence type="ECO:0000256" key="3">
    <source>
        <dbReference type="ARBA" id="ARBA00023002"/>
    </source>
</evidence>
<keyword evidence="4 5" id="KW-0408">Iron</keyword>
<dbReference type="PRINTS" id="PR00463">
    <property type="entry name" value="EP450I"/>
</dbReference>
<dbReference type="GO" id="GO:0006629">
    <property type="term" value="P:lipid metabolic process"/>
    <property type="evidence" value="ECO:0007669"/>
    <property type="project" value="UniProtKB-ARBA"/>
</dbReference>
<dbReference type="InterPro" id="IPR036396">
    <property type="entry name" value="Cyt_P450_sf"/>
</dbReference>
<organism evidence="7 8">
    <name type="scientific">Acorus gramineus</name>
    <name type="common">Dwarf sweet flag</name>
    <dbReference type="NCBI Taxonomy" id="55184"/>
    <lineage>
        <taxon>Eukaryota</taxon>
        <taxon>Viridiplantae</taxon>
        <taxon>Streptophyta</taxon>
        <taxon>Embryophyta</taxon>
        <taxon>Tracheophyta</taxon>
        <taxon>Spermatophyta</taxon>
        <taxon>Magnoliopsida</taxon>
        <taxon>Liliopsida</taxon>
        <taxon>Acoraceae</taxon>
        <taxon>Acorus</taxon>
    </lineage>
</organism>